<feature type="non-terminal residue" evidence="3">
    <location>
        <position position="1"/>
    </location>
</feature>
<dbReference type="Proteomes" id="UP000663882">
    <property type="component" value="Unassembled WGS sequence"/>
</dbReference>
<feature type="region of interest" description="Disordered" evidence="1">
    <location>
        <begin position="546"/>
        <end position="576"/>
    </location>
</feature>
<evidence type="ECO:0000313" key="3">
    <source>
        <dbReference type="EMBL" id="CAF1351277.1"/>
    </source>
</evidence>
<dbReference type="InterPro" id="IPR000477">
    <property type="entry name" value="RT_dom"/>
</dbReference>
<feature type="compositionally biased region" description="Polar residues" evidence="1">
    <location>
        <begin position="558"/>
        <end position="576"/>
    </location>
</feature>
<evidence type="ECO:0000259" key="2">
    <source>
        <dbReference type="PROSITE" id="PS50878"/>
    </source>
</evidence>
<name>A0A815H9X4_9BILA</name>
<evidence type="ECO:0000313" key="4">
    <source>
        <dbReference type="Proteomes" id="UP000663882"/>
    </source>
</evidence>
<comment type="caution">
    <text evidence="3">The sequence shown here is derived from an EMBL/GenBank/DDBJ whole genome shotgun (WGS) entry which is preliminary data.</text>
</comment>
<accession>A0A815H9X4</accession>
<evidence type="ECO:0000256" key="1">
    <source>
        <dbReference type="SAM" id="MobiDB-lite"/>
    </source>
</evidence>
<dbReference type="PANTHER" id="PTHR21301:SF10">
    <property type="entry name" value="REVERSE TRANSCRIPTASE DOMAIN-CONTAINING PROTEIN"/>
    <property type="match status" value="1"/>
</dbReference>
<sequence>ADVNLHPSVESKDTTNRELSICTRQVLRLNLPVVVPIPEPCSTHANEANNAITSTQSIQIKTILQERINKHPRKAIARRVLSDSEGNINFDQLLQSLDGLSAQPTTGKLLKTLTERGPEKPRFLTIRDFEDGSLECAMDSDGLRKPGYVIRNAASNKTLSEMKLDSDGLVKPGYVIRSGASNKTLSEMKLDSDGLVKPGYVIRNAASNKTLSEMKLDSDGLLKSGHQIRCAASNKTLSEMKLDSDGLLKTGYEILHGKACKRLKENVQRKDGKMRTGHQQAAATRYTRDLEEARIRIHAFIRRTNVDKIEGYESPTKISATMSNIDQYGWPVKCPECQTVYAITYRQQTTSTTAFRRRNRRIRQRQYRQNQNIIENNRFAVLAENNLDNDDNVDLVSDVDENEPVLATNISKKNQKKKKNRSYLIYDRILAWIENNTSTATNNIIGKSGNHAYLMASIPIYDEWIRANYDIQVWENYLKMGTENKHWAKEIIQRTKKRDDVVNTQFVKKKINQLSATVAQANATITDLKIQLHTYWSQIPVYKKGKEKEKEKEKGRATTDNATQTDSNIEVNASTPVTPKSPAVQLSIDTIHNKVDELEKLIFQYLKHCTQHVKKMHETRIQVAKIQMDEFKALEDFEQIATPSQWNIHLILKPKMKLWSTKNKNYLAATKRVEYDIPPRFIEKVDLSFKIDESIINQDEAQATYNQMKQITKDFRIQAMTLYVQSLARENELLTDEIKRIITGFPQDNDEGFDAEPGYAAFKHYHDLREKRLKLEAEQSIYFLVQERVEGETNEVITPTLDEYKLLKLGPRFIYNNPKTASRRRTTELATLKRKIEARFFEKKVSPGRPVEQFIAELDLVLQKLHNESITNQQHIRKDLINTSIQNLSNTIQLSQRQSGSFGFDIIKKKKNCGRLVKRLRHKLKLTNIIIRKSDKSKVFHLGKLEDYRKKSEEYMEKTKAYKCLEINNPLPDLIQRTNNYLLNLRLAKWITQKQYETLCINSNEVELAHLYYLPKAHKPGTPLRPIISGLKHPTIKISKFLDELLRPLFDKMTLKTTVTSGFELLKKVQKWCEDNLRQETIFCTIDVADLYTMVPQTEGVLSLKKMLDHLKLKQISGLKIETIIRLSRFVMKNNYFSYNGQYYHQIRGGAMGSPLTLTVANCYMFFYEQQIIKQINNSGGLYFRYIDDIFIVINWPIRHLMKQIDRWNKFDENIKLSENVGFITDFLDLHIENKDGQLFTTVFQKPSYEPYYLPFNSVHPIHMKKNIIFTMLFRALRYCSTFQEYLNEREKLRMALLLNKYPNKFIDEQFNNVLQKLNIQALTCFNYANCRQEVIDSPIKEVVPVDYGKTIFIHFTYCSNMKTFPRKFHTLWNKYFGESPINDVLPILGTRNVKNLQRQLTYTK</sequence>
<feature type="domain" description="Reverse transcriptase" evidence="2">
    <location>
        <begin position="995"/>
        <end position="1243"/>
    </location>
</feature>
<gene>
    <name evidence="3" type="ORF">RFH988_LOCUS32315</name>
</gene>
<feature type="compositionally biased region" description="Basic and acidic residues" evidence="1">
    <location>
        <begin position="546"/>
        <end position="557"/>
    </location>
</feature>
<dbReference type="PANTHER" id="PTHR21301">
    <property type="entry name" value="REVERSE TRANSCRIPTASE"/>
    <property type="match status" value="1"/>
</dbReference>
<reference evidence="3" key="1">
    <citation type="submission" date="2021-02" db="EMBL/GenBank/DDBJ databases">
        <authorList>
            <person name="Nowell W R."/>
        </authorList>
    </citation>
    <scope>NUCLEOTIDE SEQUENCE</scope>
</reference>
<dbReference type="InterPro" id="IPR058912">
    <property type="entry name" value="HTH_animal"/>
</dbReference>
<organism evidence="3 4">
    <name type="scientific">Rotaria sordida</name>
    <dbReference type="NCBI Taxonomy" id="392033"/>
    <lineage>
        <taxon>Eukaryota</taxon>
        <taxon>Metazoa</taxon>
        <taxon>Spiralia</taxon>
        <taxon>Gnathifera</taxon>
        <taxon>Rotifera</taxon>
        <taxon>Eurotatoria</taxon>
        <taxon>Bdelloidea</taxon>
        <taxon>Philodinida</taxon>
        <taxon>Philodinidae</taxon>
        <taxon>Rotaria</taxon>
    </lineage>
</organism>
<protein>
    <recommendedName>
        <fullName evidence="2">Reverse transcriptase domain-containing protein</fullName>
    </recommendedName>
</protein>
<dbReference type="PROSITE" id="PS50878">
    <property type="entry name" value="RT_POL"/>
    <property type="match status" value="1"/>
</dbReference>
<dbReference type="Pfam" id="PF26215">
    <property type="entry name" value="HTH_animal"/>
    <property type="match status" value="1"/>
</dbReference>
<proteinExistence type="predicted"/>
<dbReference type="EMBL" id="CAJNOO010003709">
    <property type="protein sequence ID" value="CAF1351277.1"/>
    <property type="molecule type" value="Genomic_DNA"/>
</dbReference>
<dbReference type="OrthoDB" id="10051004at2759"/>